<keyword evidence="1" id="KW-0732">Signal</keyword>
<keyword evidence="3" id="KW-1185">Reference proteome</keyword>
<dbReference type="AlphaFoldDB" id="A0A5B8LM89"/>
<sequence length="296" mass="31859">MKRLTALAALFLIAASPAVAQTAPPAAAFVGKPRTILFVGNSFTQGAHSAVKRYRANTVTDLNGDGYGGVPALFKTFTEQVGLNYTVSLETQGGRTLGFHWAERRQLLDRAWDVVILQELSTLDRDRPGDAAGYRIAAPQFAAMFARANPRVNVLLMATWARADLVYQPGSPWSGKPLSVMTQDLRRASDGVRALSPTIKGVLPVGEAWTRAIAAGIADPDPYDGIAFGQVDLWTYDHYHASIYGYYLEALVVFGRVTGIDPTRLGAKERAADDLGIAPQTAVALQQVARDQLAGS</sequence>
<organism evidence="2 3">
    <name type="scientific">Sphingomonas panacisoli</name>
    <dbReference type="NCBI Taxonomy" id="1813879"/>
    <lineage>
        <taxon>Bacteria</taxon>
        <taxon>Pseudomonadati</taxon>
        <taxon>Pseudomonadota</taxon>
        <taxon>Alphaproteobacteria</taxon>
        <taxon>Sphingomonadales</taxon>
        <taxon>Sphingomonadaceae</taxon>
        <taxon>Sphingomonas</taxon>
    </lineage>
</organism>
<feature type="signal peptide" evidence="1">
    <location>
        <begin position="1"/>
        <end position="20"/>
    </location>
</feature>
<evidence type="ECO:0000313" key="2">
    <source>
        <dbReference type="EMBL" id="QDZ09206.1"/>
    </source>
</evidence>
<accession>A0A5B8LM89</accession>
<reference evidence="2 3" key="1">
    <citation type="submission" date="2019-07" db="EMBL/GenBank/DDBJ databases">
        <title>Full genome sequence of Sphingomonas sp. 4R-6-7(HKS19).</title>
        <authorList>
            <person name="Im W.-T."/>
        </authorList>
    </citation>
    <scope>NUCLEOTIDE SEQUENCE [LARGE SCALE GENOMIC DNA]</scope>
    <source>
        <strain evidence="2 3">HKS19</strain>
    </source>
</reference>
<protein>
    <submittedName>
        <fullName evidence="2">PEP-CTERM sorting domain-containing protein</fullName>
    </submittedName>
</protein>
<dbReference type="Proteomes" id="UP000315673">
    <property type="component" value="Chromosome"/>
</dbReference>
<name>A0A5B8LM89_9SPHN</name>
<dbReference type="EMBL" id="CP042306">
    <property type="protein sequence ID" value="QDZ09206.1"/>
    <property type="molecule type" value="Genomic_DNA"/>
</dbReference>
<evidence type="ECO:0000256" key="1">
    <source>
        <dbReference type="SAM" id="SignalP"/>
    </source>
</evidence>
<dbReference type="Gene3D" id="3.40.50.1110">
    <property type="entry name" value="SGNH hydrolase"/>
    <property type="match status" value="1"/>
</dbReference>
<proteinExistence type="predicted"/>
<dbReference type="InterPro" id="IPR036514">
    <property type="entry name" value="SGNH_hydro_sf"/>
</dbReference>
<gene>
    <name evidence="2" type="ORF">FPZ24_12890</name>
</gene>
<dbReference type="RefSeq" id="WP_146574519.1">
    <property type="nucleotide sequence ID" value="NZ_CP042306.1"/>
</dbReference>
<dbReference type="GO" id="GO:0016788">
    <property type="term" value="F:hydrolase activity, acting on ester bonds"/>
    <property type="evidence" value="ECO:0007669"/>
    <property type="project" value="UniProtKB-ARBA"/>
</dbReference>
<dbReference type="SUPFAM" id="SSF52266">
    <property type="entry name" value="SGNH hydrolase"/>
    <property type="match status" value="1"/>
</dbReference>
<evidence type="ECO:0000313" key="3">
    <source>
        <dbReference type="Proteomes" id="UP000315673"/>
    </source>
</evidence>
<dbReference type="OrthoDB" id="7443339at2"/>
<feature type="chain" id="PRO_5023073685" evidence="1">
    <location>
        <begin position="21"/>
        <end position="296"/>
    </location>
</feature>
<dbReference type="KEGG" id="spai:FPZ24_12890"/>